<dbReference type="Gene3D" id="3.30.40.10">
    <property type="entry name" value="Zinc/RING finger domain, C3HC4 (zinc finger)"/>
    <property type="match status" value="1"/>
</dbReference>
<gene>
    <name evidence="12" type="ORF">F2Q69_00017628</name>
</gene>
<evidence type="ECO:0000256" key="9">
    <source>
        <dbReference type="PROSITE-ProRule" id="PRU00175"/>
    </source>
</evidence>
<dbReference type="CDD" id="cd16574">
    <property type="entry name" value="RING-HC_Topors"/>
    <property type="match status" value="1"/>
</dbReference>
<dbReference type="GO" id="GO:0006513">
    <property type="term" value="P:protein monoubiquitination"/>
    <property type="evidence" value="ECO:0007669"/>
    <property type="project" value="TreeGrafter"/>
</dbReference>
<evidence type="ECO:0000256" key="1">
    <source>
        <dbReference type="ARBA" id="ARBA00000900"/>
    </source>
</evidence>
<feature type="compositionally biased region" description="Pro residues" evidence="10">
    <location>
        <begin position="1"/>
        <end position="13"/>
    </location>
</feature>
<reference evidence="12" key="1">
    <citation type="submission" date="2019-12" db="EMBL/GenBank/DDBJ databases">
        <title>Genome sequencing and annotation of Brassica cretica.</title>
        <authorList>
            <person name="Studholme D.J."/>
            <person name="Sarris P."/>
        </authorList>
    </citation>
    <scope>NUCLEOTIDE SEQUENCE</scope>
    <source>
        <strain evidence="12">PFS-109/04</strain>
        <tissue evidence="12">Leaf</tissue>
    </source>
</reference>
<protein>
    <recommendedName>
        <fullName evidence="2">RING-type E3 ubiquitin transferase</fullName>
        <ecNumber evidence="2">2.3.2.27</ecNumber>
    </recommendedName>
</protein>
<comment type="caution">
    <text evidence="12">The sequence shown here is derived from an EMBL/GenBank/DDBJ whole genome shotgun (WGS) entry which is preliminary data.</text>
</comment>
<evidence type="ECO:0000256" key="4">
    <source>
        <dbReference type="ARBA" id="ARBA00022723"/>
    </source>
</evidence>
<dbReference type="SMART" id="SM00184">
    <property type="entry name" value="RING"/>
    <property type="match status" value="1"/>
</dbReference>
<dbReference type="EC" id="2.3.2.27" evidence="2"/>
<dbReference type="AlphaFoldDB" id="A0A8S9R184"/>
<dbReference type="GO" id="GO:0000209">
    <property type="term" value="P:protein polyubiquitination"/>
    <property type="evidence" value="ECO:0007669"/>
    <property type="project" value="TreeGrafter"/>
</dbReference>
<comment type="catalytic activity">
    <reaction evidence="1">
        <text>S-ubiquitinyl-[E2 ubiquitin-conjugating enzyme]-L-cysteine + [acceptor protein]-L-lysine = [E2 ubiquitin-conjugating enzyme]-L-cysteine + N(6)-ubiquitinyl-[acceptor protein]-L-lysine.</text>
        <dbReference type="EC" id="2.3.2.27"/>
    </reaction>
</comment>
<accession>A0A8S9R184</accession>
<sequence>MRNPPPPPSPTPTTSPSRSIEKRNSLPRIGQNFPERAILAALKEQSCSICLENLTHRRAAVIPSCRHGYCLGCIRKWSGVKRTCPLCNARFDSWLVVNDLASRTFREERLPLLRDRQTVTYHRRNIIPSGRRRTIPRSTDVLESSSSRRSRPLPWRRSFGRPGSVPDHVILERKLRWRASIYDRQLRAARLHSRSSLLVVNDDHTKARITERIEPWMRRELQAVLGDPDPSIIVHFASALFIKRLERENNGQSGQGGGILVEDQVSSSLGIFLGDKEDTFWHELRCFAESSLTMETYDAVVEYSELKNKCKVAKGYRVVRRLVSSKTMKCFHFSKDKSQDEVKTKKCDSIQSSSIARGGSGGIYDRQLRAARLHSRSSLLVVNDDHTKARITERIEPWMRRELQAVLGDPDPSIIVHFASALFIKRLERENNGQSGQGGGILVEDQVSSSLGIFLGDKEDIFWHELRCFAESSLTMETYDAVVEYSEVE</sequence>
<keyword evidence="4" id="KW-0479">Metal-binding</keyword>
<evidence type="ECO:0000259" key="11">
    <source>
        <dbReference type="PROSITE" id="PS50089"/>
    </source>
</evidence>
<evidence type="ECO:0000313" key="13">
    <source>
        <dbReference type="Proteomes" id="UP000712600"/>
    </source>
</evidence>
<dbReference type="PROSITE" id="PS00518">
    <property type="entry name" value="ZF_RING_1"/>
    <property type="match status" value="1"/>
</dbReference>
<keyword evidence="7" id="KW-0805">Transcription regulation</keyword>
<evidence type="ECO:0000256" key="8">
    <source>
        <dbReference type="ARBA" id="ARBA00023163"/>
    </source>
</evidence>
<dbReference type="GO" id="GO:0061630">
    <property type="term" value="F:ubiquitin protein ligase activity"/>
    <property type="evidence" value="ECO:0007669"/>
    <property type="project" value="UniProtKB-EC"/>
</dbReference>
<feature type="domain" description="RING-type" evidence="11">
    <location>
        <begin position="47"/>
        <end position="88"/>
    </location>
</feature>
<dbReference type="GO" id="GO:0008270">
    <property type="term" value="F:zinc ion binding"/>
    <property type="evidence" value="ECO:0007669"/>
    <property type="project" value="UniProtKB-KW"/>
</dbReference>
<dbReference type="InterPro" id="IPR013083">
    <property type="entry name" value="Znf_RING/FYVE/PHD"/>
</dbReference>
<evidence type="ECO:0000313" key="12">
    <source>
        <dbReference type="EMBL" id="KAF3559106.1"/>
    </source>
</evidence>
<keyword evidence="5 9" id="KW-0863">Zinc-finger</keyword>
<keyword evidence="6" id="KW-0862">Zinc</keyword>
<dbReference type="PANTHER" id="PTHR46077">
    <property type="entry name" value="E3 UBIQUITIN-PROTEIN LIGASE TOPORS"/>
    <property type="match status" value="1"/>
</dbReference>
<evidence type="ECO:0000256" key="7">
    <source>
        <dbReference type="ARBA" id="ARBA00023015"/>
    </source>
</evidence>
<dbReference type="Pfam" id="PF13639">
    <property type="entry name" value="zf-RING_2"/>
    <property type="match status" value="1"/>
</dbReference>
<dbReference type="InterPro" id="IPR001841">
    <property type="entry name" value="Znf_RING"/>
</dbReference>
<feature type="region of interest" description="Disordered" evidence="10">
    <location>
        <begin position="1"/>
        <end position="26"/>
    </location>
</feature>
<dbReference type="Proteomes" id="UP000712600">
    <property type="component" value="Unassembled WGS sequence"/>
</dbReference>
<dbReference type="PROSITE" id="PS50089">
    <property type="entry name" value="ZF_RING_2"/>
    <property type="match status" value="1"/>
</dbReference>
<evidence type="ECO:0000256" key="2">
    <source>
        <dbReference type="ARBA" id="ARBA00012483"/>
    </source>
</evidence>
<dbReference type="EMBL" id="QGKX02000996">
    <property type="protein sequence ID" value="KAF3559106.1"/>
    <property type="molecule type" value="Genomic_DNA"/>
</dbReference>
<proteinExistence type="predicted"/>
<dbReference type="InterPro" id="IPR058746">
    <property type="entry name" value="Znf_RING-type_Topors"/>
</dbReference>
<name>A0A8S9R184_BRACR</name>
<evidence type="ECO:0000256" key="3">
    <source>
        <dbReference type="ARBA" id="ARBA00022679"/>
    </source>
</evidence>
<keyword evidence="3" id="KW-0808">Transferase</keyword>
<feature type="region of interest" description="Disordered" evidence="10">
    <location>
        <begin position="137"/>
        <end position="157"/>
    </location>
</feature>
<dbReference type="InterPro" id="IPR017907">
    <property type="entry name" value="Znf_RING_CS"/>
</dbReference>
<dbReference type="SUPFAM" id="SSF57850">
    <property type="entry name" value="RING/U-box"/>
    <property type="match status" value="1"/>
</dbReference>
<dbReference type="PANTHER" id="PTHR46077:SF1">
    <property type="entry name" value="TOP1 BINDING ARGININE_SERINE RICH PROTEIN, E3 UBIQUITIN LIGASE"/>
    <property type="match status" value="1"/>
</dbReference>
<organism evidence="12 13">
    <name type="scientific">Brassica cretica</name>
    <name type="common">Mustard</name>
    <dbReference type="NCBI Taxonomy" id="69181"/>
    <lineage>
        <taxon>Eukaryota</taxon>
        <taxon>Viridiplantae</taxon>
        <taxon>Streptophyta</taxon>
        <taxon>Embryophyta</taxon>
        <taxon>Tracheophyta</taxon>
        <taxon>Spermatophyta</taxon>
        <taxon>Magnoliopsida</taxon>
        <taxon>eudicotyledons</taxon>
        <taxon>Gunneridae</taxon>
        <taxon>Pentapetalae</taxon>
        <taxon>rosids</taxon>
        <taxon>malvids</taxon>
        <taxon>Brassicales</taxon>
        <taxon>Brassicaceae</taxon>
        <taxon>Brassiceae</taxon>
        <taxon>Brassica</taxon>
    </lineage>
</organism>
<evidence type="ECO:0000256" key="10">
    <source>
        <dbReference type="SAM" id="MobiDB-lite"/>
    </source>
</evidence>
<evidence type="ECO:0000256" key="6">
    <source>
        <dbReference type="ARBA" id="ARBA00022833"/>
    </source>
</evidence>
<evidence type="ECO:0000256" key="5">
    <source>
        <dbReference type="ARBA" id="ARBA00022771"/>
    </source>
</evidence>
<keyword evidence="8" id="KW-0804">Transcription</keyword>
<feature type="compositionally biased region" description="Low complexity" evidence="10">
    <location>
        <begin position="144"/>
        <end position="157"/>
    </location>
</feature>